<name>A0A915ITF5_ROMCU</name>
<organism evidence="2 3">
    <name type="scientific">Romanomermis culicivorax</name>
    <name type="common">Nematode worm</name>
    <dbReference type="NCBI Taxonomy" id="13658"/>
    <lineage>
        <taxon>Eukaryota</taxon>
        <taxon>Metazoa</taxon>
        <taxon>Ecdysozoa</taxon>
        <taxon>Nematoda</taxon>
        <taxon>Enoplea</taxon>
        <taxon>Dorylaimia</taxon>
        <taxon>Mermithida</taxon>
        <taxon>Mermithoidea</taxon>
        <taxon>Mermithidae</taxon>
        <taxon>Romanomermis</taxon>
    </lineage>
</organism>
<evidence type="ECO:0000313" key="3">
    <source>
        <dbReference type="WBParaSite" id="nRc.2.0.1.t17323-RA"/>
    </source>
</evidence>
<evidence type="ECO:0000313" key="2">
    <source>
        <dbReference type="Proteomes" id="UP000887565"/>
    </source>
</evidence>
<proteinExistence type="predicted"/>
<feature type="region of interest" description="Disordered" evidence="1">
    <location>
        <begin position="84"/>
        <end position="106"/>
    </location>
</feature>
<sequence length="106" mass="11654">MYPHLPWALLNEPLEVEALTAANMVLLAPAALQILGPDIARRVLKSIADGTISATPVDKILLDGKPSSLAVDPSASLWKKRVATRGTQQLLPRHHQQRQQEPKHWG</sequence>
<accession>A0A915ITF5</accession>
<protein>
    <submittedName>
        <fullName evidence="3">Uncharacterized protein</fullName>
    </submittedName>
</protein>
<dbReference type="WBParaSite" id="nRc.2.0.1.t17323-RA">
    <property type="protein sequence ID" value="nRc.2.0.1.t17323-RA"/>
    <property type="gene ID" value="nRc.2.0.1.g17323"/>
</dbReference>
<dbReference type="AlphaFoldDB" id="A0A915ITF5"/>
<dbReference type="Proteomes" id="UP000887565">
    <property type="component" value="Unplaced"/>
</dbReference>
<reference evidence="3" key="1">
    <citation type="submission" date="2022-11" db="UniProtKB">
        <authorList>
            <consortium name="WormBaseParasite"/>
        </authorList>
    </citation>
    <scope>IDENTIFICATION</scope>
</reference>
<evidence type="ECO:0000256" key="1">
    <source>
        <dbReference type="SAM" id="MobiDB-lite"/>
    </source>
</evidence>
<keyword evidence="2" id="KW-1185">Reference proteome</keyword>